<reference evidence="12 13" key="1">
    <citation type="submission" date="2023-10" db="EMBL/GenBank/DDBJ databases">
        <authorList>
            <person name="Maclean D."/>
            <person name="Macfadyen A."/>
        </authorList>
    </citation>
    <scope>NUCLEOTIDE SEQUENCE [LARGE SCALE GENOMIC DNA]</scope>
</reference>
<evidence type="ECO:0000256" key="3">
    <source>
        <dbReference type="ARBA" id="ARBA00004991"/>
    </source>
</evidence>
<evidence type="ECO:0000256" key="5">
    <source>
        <dbReference type="ARBA" id="ARBA00022857"/>
    </source>
</evidence>
<evidence type="ECO:0000259" key="11">
    <source>
        <dbReference type="SMART" id="SM00822"/>
    </source>
</evidence>
<dbReference type="GO" id="GO:0005789">
    <property type="term" value="C:endoplasmic reticulum membrane"/>
    <property type="evidence" value="ECO:0007669"/>
    <property type="project" value="TreeGrafter"/>
</dbReference>
<feature type="domain" description="Ketoreductase" evidence="11">
    <location>
        <begin position="12"/>
        <end position="194"/>
    </location>
</feature>
<organism evidence="12 13">
    <name type="scientific">Coccomyxa viridis</name>
    <dbReference type="NCBI Taxonomy" id="1274662"/>
    <lineage>
        <taxon>Eukaryota</taxon>
        <taxon>Viridiplantae</taxon>
        <taxon>Chlorophyta</taxon>
        <taxon>core chlorophytes</taxon>
        <taxon>Trebouxiophyceae</taxon>
        <taxon>Trebouxiophyceae incertae sedis</taxon>
        <taxon>Coccomyxaceae</taxon>
        <taxon>Coccomyxa</taxon>
    </lineage>
</organism>
<dbReference type="GO" id="GO:0006666">
    <property type="term" value="P:3-keto-sphinganine metabolic process"/>
    <property type="evidence" value="ECO:0007669"/>
    <property type="project" value="InterPro"/>
</dbReference>
<evidence type="ECO:0000256" key="10">
    <source>
        <dbReference type="RuleBase" id="RU000363"/>
    </source>
</evidence>
<keyword evidence="13" id="KW-1185">Reference proteome</keyword>
<dbReference type="Pfam" id="PF00106">
    <property type="entry name" value="adh_short"/>
    <property type="match status" value="1"/>
</dbReference>
<dbReference type="SMART" id="SM00822">
    <property type="entry name" value="PKS_KR"/>
    <property type="match status" value="1"/>
</dbReference>
<dbReference type="InterPro" id="IPR036291">
    <property type="entry name" value="NAD(P)-bd_dom_sf"/>
</dbReference>
<dbReference type="AlphaFoldDB" id="A0AAV1I3P1"/>
<dbReference type="GO" id="GO:0047560">
    <property type="term" value="F:3-dehydrosphinganine reductase activity"/>
    <property type="evidence" value="ECO:0007669"/>
    <property type="project" value="UniProtKB-EC"/>
</dbReference>
<keyword evidence="7" id="KW-0560">Oxidoreductase</keyword>
<keyword evidence="6" id="KW-0746">Sphingolipid metabolism</keyword>
<accession>A0AAV1I3P1</accession>
<dbReference type="PANTHER" id="PTHR43550">
    <property type="entry name" value="3-KETODIHYDROSPHINGOSINE REDUCTASE"/>
    <property type="match status" value="1"/>
</dbReference>
<evidence type="ECO:0000313" key="13">
    <source>
        <dbReference type="Proteomes" id="UP001314263"/>
    </source>
</evidence>
<comment type="pathway">
    <text evidence="3">Sphingolipid metabolism.</text>
</comment>
<dbReference type="Proteomes" id="UP001314263">
    <property type="component" value="Unassembled WGS sequence"/>
</dbReference>
<evidence type="ECO:0000256" key="4">
    <source>
        <dbReference type="ARBA" id="ARBA00022824"/>
    </source>
</evidence>
<keyword evidence="5" id="KW-0521">NADP</keyword>
<dbReference type="PRINTS" id="PR00080">
    <property type="entry name" value="SDRFAMILY"/>
</dbReference>
<dbReference type="InterPro" id="IPR057326">
    <property type="entry name" value="KR_dom"/>
</dbReference>
<dbReference type="EC" id="1.1.1.102" evidence="9"/>
<dbReference type="GO" id="GO:0030148">
    <property type="term" value="P:sphingolipid biosynthetic process"/>
    <property type="evidence" value="ECO:0007669"/>
    <property type="project" value="InterPro"/>
</dbReference>
<comment type="caution">
    <text evidence="12">The sequence shown here is derived from an EMBL/GenBank/DDBJ whole genome shotgun (WGS) entry which is preliminary data.</text>
</comment>
<evidence type="ECO:0000313" key="12">
    <source>
        <dbReference type="EMBL" id="CAK0780741.1"/>
    </source>
</evidence>
<dbReference type="SUPFAM" id="SSF51735">
    <property type="entry name" value="NAD(P)-binding Rossmann-fold domains"/>
    <property type="match status" value="1"/>
</dbReference>
<dbReference type="EMBL" id="CAUYUE010000006">
    <property type="protein sequence ID" value="CAK0780741.1"/>
    <property type="molecule type" value="Genomic_DNA"/>
</dbReference>
<dbReference type="PRINTS" id="PR00081">
    <property type="entry name" value="GDHRDH"/>
</dbReference>
<dbReference type="Gene3D" id="3.40.50.720">
    <property type="entry name" value="NAD(P)-binding Rossmann-like Domain"/>
    <property type="match status" value="1"/>
</dbReference>
<evidence type="ECO:0000256" key="2">
    <source>
        <dbReference type="ARBA" id="ARBA00004760"/>
    </source>
</evidence>
<dbReference type="PANTHER" id="PTHR43550:SF3">
    <property type="entry name" value="3-KETODIHYDROSPHINGOSINE REDUCTASE"/>
    <property type="match status" value="1"/>
</dbReference>
<evidence type="ECO:0000256" key="9">
    <source>
        <dbReference type="ARBA" id="ARBA00026112"/>
    </source>
</evidence>
<dbReference type="InterPro" id="IPR045022">
    <property type="entry name" value="KDSR-like"/>
</dbReference>
<dbReference type="CDD" id="cd08939">
    <property type="entry name" value="KDSR-like_SDR_c"/>
    <property type="match status" value="1"/>
</dbReference>
<protein>
    <recommendedName>
        <fullName evidence="9">3-dehydrosphinganine reductase</fullName>
        <ecNumber evidence="9">1.1.1.102</ecNumber>
    </recommendedName>
</protein>
<proteinExistence type="inferred from homology"/>
<evidence type="ECO:0000256" key="6">
    <source>
        <dbReference type="ARBA" id="ARBA00022919"/>
    </source>
</evidence>
<keyword evidence="8" id="KW-0443">Lipid metabolism</keyword>
<name>A0AAV1I3P1_9CHLO</name>
<sequence length="302" mass="32133">MWWGSKRSFLGAHVVITGGSTGIGFALAQQFVSRGANVTLIARTKKRLDSAIAELKDFAKSNDRKLTIRGFPADATDPSQVAAALKYAGNVDVLVCCAGASYPGNFLEQDLKIFEDTMQLNFFGTLRVLKAFLPGMVKKGLGQVVLVSSAAAVCGVAGYSSYAPSKAAVRSLADTLRNELLPTGVHVSIAYPPDTDTPGYANENTTKPTVCHAISRAAGDVLYTPEQVAVCMMRGLEQGAYHLPSPDFGQNLMVAASAGLSPHMYNAFLEFLVAPFVALALRIFGTIVDKAVIKHMNAEPQT</sequence>
<comment type="pathway">
    <text evidence="2">Lipid metabolism; sphingolipid metabolism.</text>
</comment>
<gene>
    <name evidence="12" type="ORF">CVIRNUC_005159</name>
</gene>
<comment type="similarity">
    <text evidence="10">Belongs to the short-chain dehydrogenases/reductases (SDR) family.</text>
</comment>
<keyword evidence="4" id="KW-0256">Endoplasmic reticulum</keyword>
<evidence type="ECO:0000256" key="8">
    <source>
        <dbReference type="ARBA" id="ARBA00023098"/>
    </source>
</evidence>
<evidence type="ECO:0000256" key="7">
    <source>
        <dbReference type="ARBA" id="ARBA00023002"/>
    </source>
</evidence>
<evidence type="ECO:0000256" key="1">
    <source>
        <dbReference type="ARBA" id="ARBA00004240"/>
    </source>
</evidence>
<comment type="subcellular location">
    <subcellularLocation>
        <location evidence="1">Endoplasmic reticulum</location>
    </subcellularLocation>
</comment>
<dbReference type="InterPro" id="IPR002347">
    <property type="entry name" value="SDR_fam"/>
</dbReference>